<dbReference type="AlphaFoldDB" id="A0A5J4RR12"/>
<evidence type="ECO:0000256" key="1">
    <source>
        <dbReference type="SAM" id="Phobius"/>
    </source>
</evidence>
<comment type="caution">
    <text evidence="2">The sequence shown here is derived from an EMBL/GenBank/DDBJ whole genome shotgun (WGS) entry which is preliminary data.</text>
</comment>
<protein>
    <submittedName>
        <fullName evidence="2">Uncharacterized protein</fullName>
    </submittedName>
</protein>
<name>A0A5J4RR12_9ZZZZ</name>
<evidence type="ECO:0000313" key="2">
    <source>
        <dbReference type="EMBL" id="KAA6335361.1"/>
    </source>
</evidence>
<keyword evidence="1" id="KW-1133">Transmembrane helix</keyword>
<feature type="transmembrane region" description="Helical" evidence="1">
    <location>
        <begin position="12"/>
        <end position="31"/>
    </location>
</feature>
<feature type="transmembrane region" description="Helical" evidence="1">
    <location>
        <begin position="51"/>
        <end position="78"/>
    </location>
</feature>
<keyword evidence="1" id="KW-0472">Membrane</keyword>
<keyword evidence="1" id="KW-0812">Transmembrane</keyword>
<reference evidence="2" key="1">
    <citation type="submission" date="2019-03" db="EMBL/GenBank/DDBJ databases">
        <title>Single cell metagenomics reveals metabolic interactions within the superorganism composed of flagellate Streblomastix strix and complex community of Bacteroidetes bacteria on its surface.</title>
        <authorList>
            <person name="Treitli S.C."/>
            <person name="Kolisko M."/>
            <person name="Husnik F."/>
            <person name="Keeling P."/>
            <person name="Hampl V."/>
        </authorList>
    </citation>
    <scope>NUCLEOTIDE SEQUENCE</scope>
    <source>
        <strain evidence="2">STM</strain>
    </source>
</reference>
<dbReference type="EMBL" id="SNRY01000901">
    <property type="protein sequence ID" value="KAA6335361.1"/>
    <property type="molecule type" value="Genomic_DNA"/>
</dbReference>
<accession>A0A5J4RR12</accession>
<sequence>MIELFIKRHRDKIYLGLFVVIFSIATMGLVFSLSDINTNFLCFSSDKLGSIIGVFVSTVALVVTTYFVVLAISAYSHIRDIQQNRKKIDELISDWINKNEQAIKLLRNYAETLYEEIDEEIALEELKNNDVSDKIKRRNSLRIRRARLSYRCPMLDYKDRIKLLNELASIGELKDIRPIKELIVNEDGDIKAAAELVLEDLQKKLGLIS</sequence>
<proteinExistence type="predicted"/>
<gene>
    <name evidence="2" type="ORF">EZS27_016399</name>
</gene>
<organism evidence="2">
    <name type="scientific">termite gut metagenome</name>
    <dbReference type="NCBI Taxonomy" id="433724"/>
    <lineage>
        <taxon>unclassified sequences</taxon>
        <taxon>metagenomes</taxon>
        <taxon>organismal metagenomes</taxon>
    </lineage>
</organism>